<dbReference type="PANTHER" id="PTHR34672:SF2">
    <property type="entry name" value="ARABINOGALACTAN PROTEIN 23"/>
    <property type="match status" value="1"/>
</dbReference>
<dbReference type="InterPro" id="IPR044702">
    <property type="entry name" value="AGP23/40"/>
</dbReference>
<keyword evidence="1" id="KW-0472">Membrane</keyword>
<accession>A0ABR2SNE8</accession>
<evidence type="ECO:0000313" key="3">
    <source>
        <dbReference type="Proteomes" id="UP001396334"/>
    </source>
</evidence>
<keyword evidence="3" id="KW-1185">Reference proteome</keyword>
<keyword evidence="1" id="KW-0812">Transmembrane</keyword>
<feature type="transmembrane region" description="Helical" evidence="1">
    <location>
        <begin position="174"/>
        <end position="190"/>
    </location>
</feature>
<keyword evidence="1" id="KW-1133">Transmembrane helix</keyword>
<evidence type="ECO:0000256" key="1">
    <source>
        <dbReference type="SAM" id="Phobius"/>
    </source>
</evidence>
<reference evidence="2 3" key="1">
    <citation type="journal article" date="2024" name="G3 (Bethesda)">
        <title>Genome assembly of Hibiscus sabdariffa L. provides insights into metabolisms of medicinal natural products.</title>
        <authorList>
            <person name="Kim T."/>
        </authorList>
    </citation>
    <scope>NUCLEOTIDE SEQUENCE [LARGE SCALE GENOMIC DNA]</scope>
    <source>
        <strain evidence="2">TK-2024</strain>
        <tissue evidence="2">Old leaves</tissue>
    </source>
</reference>
<protein>
    <submittedName>
        <fullName evidence="2">Uncharacterized protein</fullName>
    </submittedName>
</protein>
<gene>
    <name evidence="2" type="ORF">V6N11_039420</name>
</gene>
<evidence type="ECO:0000313" key="2">
    <source>
        <dbReference type="EMBL" id="KAK9026585.1"/>
    </source>
</evidence>
<dbReference type="EMBL" id="JBBPBN010000013">
    <property type="protein sequence ID" value="KAK9026585.1"/>
    <property type="molecule type" value="Genomic_DNA"/>
</dbReference>
<comment type="caution">
    <text evidence="2">The sequence shown here is derived from an EMBL/GenBank/DDBJ whole genome shotgun (WGS) entry which is preliminary data.</text>
</comment>
<name>A0ABR2SNE8_9ROSI</name>
<feature type="transmembrane region" description="Helical" evidence="1">
    <location>
        <begin position="251"/>
        <end position="269"/>
    </location>
</feature>
<dbReference type="Proteomes" id="UP001396334">
    <property type="component" value="Unassembled WGS sequence"/>
</dbReference>
<sequence length="270" mass="28624">MNNIEQETFKEFQSCPLWVPKDTNASDGSAMTDVGGSTYTIIDHVTQQTYDEQRAATDVVPAPTVNIDAGQETSSHEVCTNGQEVTSDTDTIQVSLEQEVTEVAISKEVPLSGAQQLVANQGQEVSEMDGHEECVATTSVSDNYGVITNRHGMITRSKADLREKQKTKHKQNPLVLFFIVIGLSITLFFNTMDMKKISCTVIVAAASMSAVMAADSPALAPAPGSALTPGSAPTPDLALAPGPDSFATSTLPALGSLVAASLVSFFAYYL</sequence>
<organism evidence="2 3">
    <name type="scientific">Hibiscus sabdariffa</name>
    <name type="common">roselle</name>
    <dbReference type="NCBI Taxonomy" id="183260"/>
    <lineage>
        <taxon>Eukaryota</taxon>
        <taxon>Viridiplantae</taxon>
        <taxon>Streptophyta</taxon>
        <taxon>Embryophyta</taxon>
        <taxon>Tracheophyta</taxon>
        <taxon>Spermatophyta</taxon>
        <taxon>Magnoliopsida</taxon>
        <taxon>eudicotyledons</taxon>
        <taxon>Gunneridae</taxon>
        <taxon>Pentapetalae</taxon>
        <taxon>rosids</taxon>
        <taxon>malvids</taxon>
        <taxon>Malvales</taxon>
        <taxon>Malvaceae</taxon>
        <taxon>Malvoideae</taxon>
        <taxon>Hibiscus</taxon>
    </lineage>
</organism>
<proteinExistence type="predicted"/>
<dbReference type="PANTHER" id="PTHR34672">
    <property type="entry name" value="POLLEN-SPECIFIC ARABINOGALACTA PROTEIN BAN102"/>
    <property type="match status" value="1"/>
</dbReference>